<dbReference type="InterPro" id="IPR056924">
    <property type="entry name" value="SH3_Tf2-1"/>
</dbReference>
<gene>
    <name evidence="2" type="ORF">FRX31_014193</name>
</gene>
<sequence length="123" mass="14111">MAEHPHLAFPAEHSSTVAVVQDYMKHRSATLDLVRESLHKAQERMKWYANKRRTDRNFLVGDWVYLKLQPYRQTSVALRKNLKLSAKFYGPFKIIAKVGAVAYKLELPAGSKIHRVSCISAET</sequence>
<dbReference type="AlphaFoldDB" id="A0A7J6WFR1"/>
<dbReference type="OrthoDB" id="913535at2759"/>
<organism evidence="2 3">
    <name type="scientific">Thalictrum thalictroides</name>
    <name type="common">Rue-anemone</name>
    <name type="synonym">Anemone thalictroides</name>
    <dbReference type="NCBI Taxonomy" id="46969"/>
    <lineage>
        <taxon>Eukaryota</taxon>
        <taxon>Viridiplantae</taxon>
        <taxon>Streptophyta</taxon>
        <taxon>Embryophyta</taxon>
        <taxon>Tracheophyta</taxon>
        <taxon>Spermatophyta</taxon>
        <taxon>Magnoliopsida</taxon>
        <taxon>Ranunculales</taxon>
        <taxon>Ranunculaceae</taxon>
        <taxon>Thalictroideae</taxon>
        <taxon>Thalictrum</taxon>
    </lineage>
</organism>
<evidence type="ECO:0000313" key="3">
    <source>
        <dbReference type="Proteomes" id="UP000554482"/>
    </source>
</evidence>
<comment type="caution">
    <text evidence="2">The sequence shown here is derived from an EMBL/GenBank/DDBJ whole genome shotgun (WGS) entry which is preliminary data.</text>
</comment>
<proteinExistence type="predicted"/>
<dbReference type="Pfam" id="PF24626">
    <property type="entry name" value="SH3_Tf2-1"/>
    <property type="match status" value="1"/>
</dbReference>
<protein>
    <recommendedName>
        <fullName evidence="1">Tf2-1-like SH3-like domain-containing protein</fullName>
    </recommendedName>
</protein>
<dbReference type="EMBL" id="JABWDY010016276">
    <property type="protein sequence ID" value="KAF5196221.1"/>
    <property type="molecule type" value="Genomic_DNA"/>
</dbReference>
<feature type="domain" description="Tf2-1-like SH3-like" evidence="1">
    <location>
        <begin position="61"/>
        <end position="116"/>
    </location>
</feature>
<keyword evidence="3" id="KW-1185">Reference proteome</keyword>
<dbReference type="PANTHER" id="PTHR46148">
    <property type="entry name" value="CHROMO DOMAIN-CONTAINING PROTEIN"/>
    <property type="match status" value="1"/>
</dbReference>
<reference evidence="2 3" key="1">
    <citation type="submission" date="2020-06" db="EMBL/GenBank/DDBJ databases">
        <title>Transcriptomic and genomic resources for Thalictrum thalictroides and T. hernandezii: Facilitating candidate gene discovery in an emerging model plant lineage.</title>
        <authorList>
            <person name="Arias T."/>
            <person name="Riano-Pachon D.M."/>
            <person name="Di Stilio V.S."/>
        </authorList>
    </citation>
    <scope>NUCLEOTIDE SEQUENCE [LARGE SCALE GENOMIC DNA]</scope>
    <source>
        <strain evidence="3">cv. WT478/WT964</strain>
        <tissue evidence="2">Leaves</tissue>
    </source>
</reference>
<evidence type="ECO:0000313" key="2">
    <source>
        <dbReference type="EMBL" id="KAF5196221.1"/>
    </source>
</evidence>
<accession>A0A7J6WFR1</accession>
<dbReference type="PANTHER" id="PTHR46148:SF52">
    <property type="entry name" value="OS04G0603800 PROTEIN"/>
    <property type="match status" value="1"/>
</dbReference>
<evidence type="ECO:0000259" key="1">
    <source>
        <dbReference type="Pfam" id="PF24626"/>
    </source>
</evidence>
<dbReference type="Proteomes" id="UP000554482">
    <property type="component" value="Unassembled WGS sequence"/>
</dbReference>
<name>A0A7J6WFR1_THATH</name>